<dbReference type="AlphaFoldDB" id="A0AAN8CEY7"/>
<gene>
    <name evidence="1" type="ORF">CesoFtcFv8_007734</name>
</gene>
<dbReference type="Proteomes" id="UP001335648">
    <property type="component" value="Unassembled WGS sequence"/>
</dbReference>
<name>A0AAN8CEY7_9TELE</name>
<evidence type="ECO:0000313" key="1">
    <source>
        <dbReference type="EMBL" id="KAK5902489.1"/>
    </source>
</evidence>
<organism evidence="1 2">
    <name type="scientific">Champsocephalus esox</name>
    <name type="common">pike icefish</name>
    <dbReference type="NCBI Taxonomy" id="159716"/>
    <lineage>
        <taxon>Eukaryota</taxon>
        <taxon>Metazoa</taxon>
        <taxon>Chordata</taxon>
        <taxon>Craniata</taxon>
        <taxon>Vertebrata</taxon>
        <taxon>Euteleostomi</taxon>
        <taxon>Actinopterygii</taxon>
        <taxon>Neopterygii</taxon>
        <taxon>Teleostei</taxon>
        <taxon>Neoteleostei</taxon>
        <taxon>Acanthomorphata</taxon>
        <taxon>Eupercaria</taxon>
        <taxon>Perciformes</taxon>
        <taxon>Notothenioidei</taxon>
        <taxon>Channichthyidae</taxon>
        <taxon>Champsocephalus</taxon>
    </lineage>
</organism>
<protein>
    <submittedName>
        <fullName evidence="1">Uncharacterized protein</fullName>
    </submittedName>
</protein>
<sequence length="75" mass="8381">MEIEKDSSYKAEPNTFPFQTQTLVVSEEPSWQSSLFFGAAASSRILLLSDVHSDSYRLPPAVQSVPLQWILPLQA</sequence>
<keyword evidence="2" id="KW-1185">Reference proteome</keyword>
<dbReference type="EMBL" id="JAULUE010002051">
    <property type="protein sequence ID" value="KAK5902489.1"/>
    <property type="molecule type" value="Genomic_DNA"/>
</dbReference>
<comment type="caution">
    <text evidence="1">The sequence shown here is derived from an EMBL/GenBank/DDBJ whole genome shotgun (WGS) entry which is preliminary data.</text>
</comment>
<reference evidence="1 2" key="1">
    <citation type="journal article" date="2023" name="Mol. Biol. Evol.">
        <title>Genomics of Secondarily Temperate Adaptation in the Only Non-Antarctic Icefish.</title>
        <authorList>
            <person name="Rivera-Colon A.G."/>
            <person name="Rayamajhi N."/>
            <person name="Minhas B.F."/>
            <person name="Madrigal G."/>
            <person name="Bilyk K.T."/>
            <person name="Yoon V."/>
            <person name="Hune M."/>
            <person name="Gregory S."/>
            <person name="Cheng C.H.C."/>
            <person name="Catchen J.M."/>
        </authorList>
    </citation>
    <scope>NUCLEOTIDE SEQUENCE [LARGE SCALE GENOMIC DNA]</scope>
    <source>
        <strain evidence="1">JC2023a</strain>
    </source>
</reference>
<accession>A0AAN8CEY7</accession>
<proteinExistence type="predicted"/>
<evidence type="ECO:0000313" key="2">
    <source>
        <dbReference type="Proteomes" id="UP001335648"/>
    </source>
</evidence>